<evidence type="ECO:0000256" key="14">
    <source>
        <dbReference type="HAMAP-Rule" id="MF_00052"/>
    </source>
</evidence>
<comment type="subcellular location">
    <subcellularLocation>
        <location evidence="4 14">Cytoplasm</location>
    </subcellularLocation>
</comment>
<feature type="binding site" evidence="14 15">
    <location>
        <position position="78"/>
    </location>
    <ligand>
        <name>a divalent metal cation</name>
        <dbReference type="ChEBI" id="CHEBI:60240"/>
    </ligand>
</feature>
<evidence type="ECO:0000256" key="5">
    <source>
        <dbReference type="ARBA" id="ARBA00007383"/>
    </source>
</evidence>
<keyword evidence="11 14" id="KW-0255">Endonuclease</keyword>
<feature type="binding site" evidence="14 15">
    <location>
        <position position="170"/>
    </location>
    <ligand>
        <name>a divalent metal cation</name>
        <dbReference type="ChEBI" id="CHEBI:60240"/>
    </ligand>
</feature>
<evidence type="ECO:0000256" key="11">
    <source>
        <dbReference type="ARBA" id="ARBA00022759"/>
    </source>
</evidence>
<evidence type="ECO:0000313" key="19">
    <source>
        <dbReference type="Proteomes" id="UP000248132"/>
    </source>
</evidence>
<keyword evidence="13 14" id="KW-0464">Manganese</keyword>
<dbReference type="GO" id="GO:0005737">
    <property type="term" value="C:cytoplasm"/>
    <property type="evidence" value="ECO:0007669"/>
    <property type="project" value="UniProtKB-SubCell"/>
</dbReference>
<proteinExistence type="inferred from homology"/>
<dbReference type="InterPro" id="IPR022898">
    <property type="entry name" value="RNase_HII"/>
</dbReference>
<dbReference type="GO" id="GO:0004523">
    <property type="term" value="F:RNA-DNA hybrid ribonuclease activity"/>
    <property type="evidence" value="ECO:0007669"/>
    <property type="project" value="UniProtKB-UniRule"/>
</dbReference>
<dbReference type="InterPro" id="IPR001352">
    <property type="entry name" value="RNase_HII/HIII"/>
</dbReference>
<dbReference type="CDD" id="cd07182">
    <property type="entry name" value="RNase_HII_bacteria_HII_like"/>
    <property type="match status" value="1"/>
</dbReference>
<comment type="catalytic activity">
    <reaction evidence="1 14 15 16">
        <text>Endonucleolytic cleavage to 5'-phosphomonoester.</text>
        <dbReference type="EC" id="3.1.26.4"/>
    </reaction>
</comment>
<dbReference type="NCBIfam" id="NF000594">
    <property type="entry name" value="PRK00015.1-1"/>
    <property type="match status" value="1"/>
</dbReference>
<comment type="similarity">
    <text evidence="5 14 16">Belongs to the RNase HII family.</text>
</comment>
<evidence type="ECO:0000256" key="6">
    <source>
        <dbReference type="ARBA" id="ARBA00012180"/>
    </source>
</evidence>
<feature type="binding site" evidence="14 15">
    <location>
        <position position="79"/>
    </location>
    <ligand>
        <name>a divalent metal cation</name>
        <dbReference type="ChEBI" id="CHEBI:60240"/>
    </ligand>
</feature>
<reference evidence="18 19" key="1">
    <citation type="submission" date="2018-06" db="EMBL/GenBank/DDBJ databases">
        <title>Genomic Encyclopedia of Type Strains, Phase I: the one thousand microbial genomes (KMG-I) project.</title>
        <authorList>
            <person name="Kyrpides N."/>
        </authorList>
    </citation>
    <scope>NUCLEOTIDE SEQUENCE [LARGE SCALE GENOMIC DNA]</scope>
    <source>
        <strain evidence="18 19">DSM 19573</strain>
    </source>
</reference>
<evidence type="ECO:0000256" key="3">
    <source>
        <dbReference type="ARBA" id="ARBA00004065"/>
    </source>
</evidence>
<sequence length="257" mass="28345">MAKLTLKQIQEQVQDKSIQEAIDYLISLETCGSSVGRLLEKYYRLREKHDKETERLQNMLSYENKAMQEGCTLIAGVDEAGRGPLAGPVVAAAVILPKGLLIEGVNDSKKLSEAKREALFEVIKEKAVAYGIAAVGEKSIDDINILNATKKAMFDAISQLKPSPDCILLDAVRLENIDAKQVPIIKGDSLSLNIAAASILAKVTRDRLIREYDSVYPEYGFAVHKGYGTPQHISAIKKFGLCPIHRVSFINESWLSE</sequence>
<dbReference type="GO" id="GO:0043137">
    <property type="term" value="P:DNA replication, removal of RNA primer"/>
    <property type="evidence" value="ECO:0007669"/>
    <property type="project" value="TreeGrafter"/>
</dbReference>
<dbReference type="InterPro" id="IPR036397">
    <property type="entry name" value="RNaseH_sf"/>
</dbReference>
<dbReference type="Proteomes" id="UP000248132">
    <property type="component" value="Unassembled WGS sequence"/>
</dbReference>
<keyword evidence="8 14" id="KW-0963">Cytoplasm</keyword>
<dbReference type="InterPro" id="IPR024567">
    <property type="entry name" value="RNase_HII/HIII_dom"/>
</dbReference>
<dbReference type="PANTHER" id="PTHR10954:SF18">
    <property type="entry name" value="RIBONUCLEASE HII"/>
    <property type="match status" value="1"/>
</dbReference>
<evidence type="ECO:0000259" key="17">
    <source>
        <dbReference type="PROSITE" id="PS51975"/>
    </source>
</evidence>
<dbReference type="PROSITE" id="PS51975">
    <property type="entry name" value="RNASE_H_2"/>
    <property type="match status" value="1"/>
</dbReference>
<dbReference type="InterPro" id="IPR012337">
    <property type="entry name" value="RNaseH-like_sf"/>
</dbReference>
<dbReference type="Gene3D" id="3.30.420.10">
    <property type="entry name" value="Ribonuclease H-like superfamily/Ribonuclease H"/>
    <property type="match status" value="1"/>
</dbReference>
<dbReference type="GO" id="GO:0032299">
    <property type="term" value="C:ribonuclease H2 complex"/>
    <property type="evidence" value="ECO:0007669"/>
    <property type="project" value="TreeGrafter"/>
</dbReference>
<dbReference type="FunFam" id="3.30.420.10:FF:000006">
    <property type="entry name" value="Ribonuclease HII"/>
    <property type="match status" value="1"/>
</dbReference>
<gene>
    <name evidence="14" type="primary">rnhB</name>
    <name evidence="18" type="ORF">LY28_02470</name>
</gene>
<evidence type="ECO:0000256" key="10">
    <source>
        <dbReference type="ARBA" id="ARBA00022723"/>
    </source>
</evidence>
<evidence type="ECO:0000256" key="2">
    <source>
        <dbReference type="ARBA" id="ARBA00001946"/>
    </source>
</evidence>
<evidence type="ECO:0000313" key="18">
    <source>
        <dbReference type="EMBL" id="PYG87087.1"/>
    </source>
</evidence>
<comment type="cofactor">
    <cofactor evidence="2">
        <name>Mg(2+)</name>
        <dbReference type="ChEBI" id="CHEBI:18420"/>
    </cofactor>
</comment>
<organism evidence="18 19">
    <name type="scientific">Ruminiclostridium sufflavum DSM 19573</name>
    <dbReference type="NCBI Taxonomy" id="1121337"/>
    <lineage>
        <taxon>Bacteria</taxon>
        <taxon>Bacillati</taxon>
        <taxon>Bacillota</taxon>
        <taxon>Clostridia</taxon>
        <taxon>Eubacteriales</taxon>
        <taxon>Oscillospiraceae</taxon>
        <taxon>Ruminiclostridium</taxon>
    </lineage>
</organism>
<evidence type="ECO:0000256" key="7">
    <source>
        <dbReference type="ARBA" id="ARBA00019179"/>
    </source>
</evidence>
<keyword evidence="12 14" id="KW-0378">Hydrolase</keyword>
<keyword evidence="10 14" id="KW-0479">Metal-binding</keyword>
<dbReference type="NCBIfam" id="NF000595">
    <property type="entry name" value="PRK00015.1-3"/>
    <property type="match status" value="1"/>
</dbReference>
<dbReference type="HAMAP" id="MF_00052_B">
    <property type="entry name" value="RNase_HII_B"/>
    <property type="match status" value="1"/>
</dbReference>
<dbReference type="OrthoDB" id="9803420at2"/>
<dbReference type="RefSeq" id="WP_110462484.1">
    <property type="nucleotide sequence ID" value="NZ_QKMR01000014.1"/>
</dbReference>
<evidence type="ECO:0000256" key="13">
    <source>
        <dbReference type="ARBA" id="ARBA00023211"/>
    </source>
</evidence>
<feature type="domain" description="RNase H type-2" evidence="17">
    <location>
        <begin position="72"/>
        <end position="257"/>
    </location>
</feature>
<comment type="function">
    <text evidence="3 14 16">Endonuclease that specifically degrades the RNA of RNA-DNA hybrids.</text>
</comment>
<protein>
    <recommendedName>
        <fullName evidence="7 14">Ribonuclease HII</fullName>
        <shortName evidence="14">RNase HII</shortName>
        <ecNumber evidence="6 14">3.1.26.4</ecNumber>
    </recommendedName>
</protein>
<dbReference type="SUPFAM" id="SSF53098">
    <property type="entry name" value="Ribonuclease H-like"/>
    <property type="match status" value="1"/>
</dbReference>
<accession>A0A318XWB3</accession>
<evidence type="ECO:0000256" key="12">
    <source>
        <dbReference type="ARBA" id="ARBA00022801"/>
    </source>
</evidence>
<dbReference type="Pfam" id="PF01351">
    <property type="entry name" value="RNase_HII"/>
    <property type="match status" value="1"/>
</dbReference>
<name>A0A318XWB3_9FIRM</name>
<evidence type="ECO:0000256" key="4">
    <source>
        <dbReference type="ARBA" id="ARBA00004496"/>
    </source>
</evidence>
<evidence type="ECO:0000256" key="8">
    <source>
        <dbReference type="ARBA" id="ARBA00022490"/>
    </source>
</evidence>
<keyword evidence="19" id="KW-1185">Reference proteome</keyword>
<evidence type="ECO:0000256" key="16">
    <source>
        <dbReference type="RuleBase" id="RU003515"/>
    </source>
</evidence>
<comment type="cofactor">
    <cofactor evidence="14 15">
        <name>Mn(2+)</name>
        <dbReference type="ChEBI" id="CHEBI:29035"/>
    </cofactor>
    <cofactor evidence="14 15">
        <name>Mg(2+)</name>
        <dbReference type="ChEBI" id="CHEBI:18420"/>
    </cofactor>
    <text evidence="14 15">Manganese or magnesium. Binds 1 divalent metal ion per monomer in the absence of substrate. May bind a second metal ion after substrate binding.</text>
</comment>
<evidence type="ECO:0000256" key="15">
    <source>
        <dbReference type="PROSITE-ProRule" id="PRU01319"/>
    </source>
</evidence>
<evidence type="ECO:0000256" key="1">
    <source>
        <dbReference type="ARBA" id="ARBA00000077"/>
    </source>
</evidence>
<evidence type="ECO:0000256" key="9">
    <source>
        <dbReference type="ARBA" id="ARBA00022722"/>
    </source>
</evidence>
<comment type="caution">
    <text evidence="18">The sequence shown here is derived from an EMBL/GenBank/DDBJ whole genome shotgun (WGS) entry which is preliminary data.</text>
</comment>
<dbReference type="EC" id="3.1.26.4" evidence="6 14"/>
<dbReference type="GO" id="GO:0003723">
    <property type="term" value="F:RNA binding"/>
    <property type="evidence" value="ECO:0007669"/>
    <property type="project" value="UniProtKB-UniRule"/>
</dbReference>
<dbReference type="PANTHER" id="PTHR10954">
    <property type="entry name" value="RIBONUCLEASE H2 SUBUNIT A"/>
    <property type="match status" value="1"/>
</dbReference>
<keyword evidence="9 14" id="KW-0540">Nuclease</keyword>
<dbReference type="AlphaFoldDB" id="A0A318XWB3"/>
<dbReference type="EMBL" id="QKMR01000014">
    <property type="protein sequence ID" value="PYG87087.1"/>
    <property type="molecule type" value="Genomic_DNA"/>
</dbReference>
<dbReference type="GO" id="GO:0030145">
    <property type="term" value="F:manganese ion binding"/>
    <property type="evidence" value="ECO:0007669"/>
    <property type="project" value="UniProtKB-UniRule"/>
</dbReference>
<dbReference type="GO" id="GO:0006298">
    <property type="term" value="P:mismatch repair"/>
    <property type="evidence" value="ECO:0007669"/>
    <property type="project" value="TreeGrafter"/>
</dbReference>